<evidence type="ECO:0000259" key="1">
    <source>
        <dbReference type="Pfam" id="PF07812"/>
    </source>
</evidence>
<dbReference type="RefSeq" id="WP_015284731.1">
    <property type="nucleotide sequence ID" value="NC_019943.1"/>
</dbReference>
<accession>L0HAL0</accession>
<keyword evidence="3" id="KW-1185">Reference proteome</keyword>
<dbReference type="InterPro" id="IPR012924">
    <property type="entry name" value="TfuA_core"/>
</dbReference>
<dbReference type="InParanoid" id="L0HAL0"/>
<name>L0HAL0_METFS</name>
<organism evidence="2 3">
    <name type="scientific">Methanoregula formicica (strain DSM 22288 / NBRC 105244 / SMSP)</name>
    <dbReference type="NCBI Taxonomy" id="593750"/>
    <lineage>
        <taxon>Archaea</taxon>
        <taxon>Methanobacteriati</taxon>
        <taxon>Methanobacteriota</taxon>
        <taxon>Stenosarchaea group</taxon>
        <taxon>Methanomicrobia</taxon>
        <taxon>Methanomicrobiales</taxon>
        <taxon>Methanoregulaceae</taxon>
        <taxon>Methanoregula</taxon>
    </lineage>
</organism>
<feature type="domain" description="TfuA-like core" evidence="1">
    <location>
        <begin position="49"/>
        <end position="166"/>
    </location>
</feature>
<dbReference type="NCBIfam" id="NF033432">
    <property type="entry name" value="ThioGly_TfuA_rel"/>
    <property type="match status" value="1"/>
</dbReference>
<dbReference type="AlphaFoldDB" id="L0HAL0"/>
<dbReference type="OrthoDB" id="61834at2157"/>
<evidence type="ECO:0000313" key="2">
    <source>
        <dbReference type="EMBL" id="AGB01767.1"/>
    </source>
</evidence>
<dbReference type="KEGG" id="mfo:Metfor_0707"/>
<dbReference type="eggNOG" id="arCOG05002">
    <property type="taxonomic scope" value="Archaea"/>
</dbReference>
<dbReference type="Pfam" id="PF07812">
    <property type="entry name" value="TfuA"/>
    <property type="match status" value="1"/>
</dbReference>
<dbReference type="EMBL" id="CP003167">
    <property type="protein sequence ID" value="AGB01767.1"/>
    <property type="molecule type" value="Genomic_DNA"/>
</dbReference>
<protein>
    <recommendedName>
        <fullName evidence="1">TfuA-like core domain-containing protein</fullName>
    </recommendedName>
</protein>
<reference evidence="3" key="1">
    <citation type="submission" date="2011-12" db="EMBL/GenBank/DDBJ databases">
        <title>Complete sequence of Methanoregula formicicum SMSP.</title>
        <authorList>
            <person name="Lucas S."/>
            <person name="Han J."/>
            <person name="Lapidus A."/>
            <person name="Cheng J.-F."/>
            <person name="Goodwin L."/>
            <person name="Pitluck S."/>
            <person name="Peters L."/>
            <person name="Ovchinnikova G."/>
            <person name="Teshima H."/>
            <person name="Detter J.C."/>
            <person name="Han C."/>
            <person name="Tapia R."/>
            <person name="Land M."/>
            <person name="Hauser L."/>
            <person name="Kyrpides N."/>
            <person name="Ivanova N."/>
            <person name="Pagani I."/>
            <person name="Imachi H."/>
            <person name="Tamaki H."/>
            <person name="Sekiguchi Y."/>
            <person name="Kamagata Y."/>
            <person name="Cadillo-Quiroz H."/>
            <person name="Zinder S."/>
            <person name="Liu W.-T."/>
            <person name="Woyke T."/>
        </authorList>
    </citation>
    <scope>NUCLEOTIDE SEQUENCE [LARGE SCALE GENOMIC DNA]</scope>
    <source>
        <strain evidence="3">DSM 22288 / NBRC 105244 / SMSP</strain>
    </source>
</reference>
<evidence type="ECO:0000313" key="3">
    <source>
        <dbReference type="Proteomes" id="UP000010824"/>
    </source>
</evidence>
<gene>
    <name evidence="2" type="ordered locus">Metfor_0707</name>
</gene>
<sequence>MQRITVFLGPSLEREAAEKILPAEYRPPAKRGDLLRAAEEGATIIGLIDGVFHQESAVAHREILAAVKKGIRVVGASSMGALRAAEMDTLGMTGIGEVYRLYKNGELISDDEVALVFDPETGLSLSEPLVNIRFTLKRAETEGTITSQEHADLLAAARSVFYPQRTYPKIVSAAGNALDPSTAQQFLSWVMDHAVDRKRLDAIEALEYIRDLAAKGS</sequence>
<dbReference type="HOGENOM" id="CLU_090311_0_0_2"/>
<dbReference type="GeneID" id="14310020"/>
<dbReference type="Proteomes" id="UP000010824">
    <property type="component" value="Chromosome"/>
</dbReference>
<proteinExistence type="predicted"/>
<dbReference type="STRING" id="593750.Metfor_0707"/>
<reference evidence="2 3" key="2">
    <citation type="journal article" date="2014" name="Genome Announc.">
        <title>Complete Genome Sequence of Methanoregula formicica SMSPT, a Mesophilic Hydrogenotrophic Methanogen Isolated from a Methanogenic Upflow Anaerobic Sludge Blanket Reactor.</title>
        <authorList>
            <person name="Yamamoto K."/>
            <person name="Tamaki H."/>
            <person name="Cadillo-Quiroz H."/>
            <person name="Imachi H."/>
            <person name="Kyrpides N."/>
            <person name="Woyke T."/>
            <person name="Goodwin L."/>
            <person name="Zinder S.H."/>
            <person name="Kamagata Y."/>
            <person name="Liu W.T."/>
        </authorList>
    </citation>
    <scope>NUCLEOTIDE SEQUENCE [LARGE SCALE GENOMIC DNA]</scope>
    <source>
        <strain evidence="3">DSM 22288 / NBRC 105244 / SMSP</strain>
    </source>
</reference>